<protein>
    <submittedName>
        <fullName evidence="4">DUF4111 domain-containing protein</fullName>
    </submittedName>
</protein>
<dbReference type="InterPro" id="IPR025184">
    <property type="entry name" value="AadA_C"/>
</dbReference>
<dbReference type="GO" id="GO:0016779">
    <property type="term" value="F:nucleotidyltransferase activity"/>
    <property type="evidence" value="ECO:0007669"/>
    <property type="project" value="InterPro"/>
</dbReference>
<accession>A0A7W3TGG7</accession>
<dbReference type="EMBL" id="VKHT01000861">
    <property type="protein sequence ID" value="MBB0246374.1"/>
    <property type="molecule type" value="Genomic_DNA"/>
</dbReference>
<evidence type="ECO:0000259" key="2">
    <source>
        <dbReference type="Pfam" id="PF01909"/>
    </source>
</evidence>
<name>A0A7W3TGG7_9ACTN</name>
<evidence type="ECO:0000313" key="4">
    <source>
        <dbReference type="EMBL" id="MBB0246374.1"/>
    </source>
</evidence>
<organism evidence="4 5">
    <name type="scientific">Streptomyces alkaliphilus</name>
    <dbReference type="NCBI Taxonomy" id="1472722"/>
    <lineage>
        <taxon>Bacteria</taxon>
        <taxon>Bacillati</taxon>
        <taxon>Actinomycetota</taxon>
        <taxon>Actinomycetes</taxon>
        <taxon>Kitasatosporales</taxon>
        <taxon>Streptomycetaceae</taxon>
        <taxon>Streptomyces</taxon>
    </lineage>
</organism>
<dbReference type="Pfam" id="PF13427">
    <property type="entry name" value="AadA_C"/>
    <property type="match status" value="1"/>
</dbReference>
<dbReference type="SUPFAM" id="SSF81301">
    <property type="entry name" value="Nucleotidyltransferase"/>
    <property type="match status" value="1"/>
</dbReference>
<comment type="caution">
    <text evidence="4">The sequence shown here is derived from an EMBL/GenBank/DDBJ whole genome shotgun (WGS) entry which is preliminary data.</text>
</comment>
<dbReference type="Proteomes" id="UP000538929">
    <property type="component" value="Unassembled WGS sequence"/>
</dbReference>
<dbReference type="RefSeq" id="WP_182607717.1">
    <property type="nucleotide sequence ID" value="NZ_VKHT01000861.1"/>
</dbReference>
<sequence>MDELIAPVVEHLRREDPGGVVGLYLYGSAVTGGLRPDSDVDLLLLTHRSLTAAERADLVRLLLGISGWRGHARRFPDAVHRRPVELTGIVVGDGAPSRSEWPRRDFLYGEWLREELVAGRTPGPADDPDLVILLATAHAAHRVLHGPPLDDLLAPPPPDRLRAASLAVIPDLLAGIEGDERNVLLTLARILVTLETRRIVPKDVAAGAVAPTLRGSERELLERARAGYLGIATDRWADLAPGAVALARALADRLSRSDQPPETGP</sequence>
<dbReference type="InterPro" id="IPR043519">
    <property type="entry name" value="NT_sf"/>
</dbReference>
<proteinExistence type="predicted"/>
<dbReference type="Pfam" id="PF01909">
    <property type="entry name" value="NTP_transf_2"/>
    <property type="match status" value="1"/>
</dbReference>
<evidence type="ECO:0000259" key="3">
    <source>
        <dbReference type="Pfam" id="PF13427"/>
    </source>
</evidence>
<dbReference type="AlphaFoldDB" id="A0A7W3TGG7"/>
<reference evidence="5" key="1">
    <citation type="submission" date="2019-10" db="EMBL/GenBank/DDBJ databases">
        <title>Streptomyces sp. nov., a novel actinobacterium isolated from alkaline environment.</title>
        <authorList>
            <person name="Golinska P."/>
        </authorList>
    </citation>
    <scope>NUCLEOTIDE SEQUENCE [LARGE SCALE GENOMIC DNA]</scope>
    <source>
        <strain evidence="5">DSM 42118</strain>
    </source>
</reference>
<dbReference type="InterPro" id="IPR002934">
    <property type="entry name" value="Polymerase_NTP_transf_dom"/>
</dbReference>
<dbReference type="Gene3D" id="3.30.460.10">
    <property type="entry name" value="Beta Polymerase, domain 2"/>
    <property type="match status" value="1"/>
</dbReference>
<feature type="domain" description="Polymerase nucleotidyl transferase" evidence="2">
    <location>
        <begin position="10"/>
        <end position="50"/>
    </location>
</feature>
<evidence type="ECO:0000313" key="5">
    <source>
        <dbReference type="Proteomes" id="UP000538929"/>
    </source>
</evidence>
<dbReference type="CDD" id="cd05403">
    <property type="entry name" value="NT_KNTase_like"/>
    <property type="match status" value="1"/>
</dbReference>
<gene>
    <name evidence="4" type="ORF">FNQ90_20220</name>
</gene>
<feature type="domain" description="Adenylyltransferase AadA C-terminal" evidence="3">
    <location>
        <begin position="152"/>
        <end position="251"/>
    </location>
</feature>
<keyword evidence="5" id="KW-1185">Reference proteome</keyword>
<keyword evidence="1" id="KW-0808">Transferase</keyword>
<evidence type="ECO:0000256" key="1">
    <source>
        <dbReference type="ARBA" id="ARBA00022679"/>
    </source>
</evidence>